<keyword evidence="4 9" id="KW-0812">Transmembrane</keyword>
<feature type="transmembrane region" description="Helical" evidence="9">
    <location>
        <begin position="162"/>
        <end position="181"/>
    </location>
</feature>
<name>A0A2Y9AZS8_9RHOB</name>
<evidence type="ECO:0000313" key="14">
    <source>
        <dbReference type="Proteomes" id="UP000245839"/>
    </source>
</evidence>
<dbReference type="GO" id="GO:0015421">
    <property type="term" value="F:ABC-type oligopeptide transporter activity"/>
    <property type="evidence" value="ECO:0007669"/>
    <property type="project" value="TreeGrafter"/>
</dbReference>
<dbReference type="Pfam" id="PF00664">
    <property type="entry name" value="ABC_membrane"/>
    <property type="match status" value="1"/>
</dbReference>
<evidence type="ECO:0000259" key="10">
    <source>
        <dbReference type="PROSITE" id="PS50893"/>
    </source>
</evidence>
<evidence type="ECO:0000256" key="6">
    <source>
        <dbReference type="ARBA" id="ARBA00022840"/>
    </source>
</evidence>
<dbReference type="InterPro" id="IPR003593">
    <property type="entry name" value="AAA+_ATPase"/>
</dbReference>
<evidence type="ECO:0000256" key="3">
    <source>
        <dbReference type="ARBA" id="ARBA00022475"/>
    </source>
</evidence>
<dbReference type="Pfam" id="PF00005">
    <property type="entry name" value="ABC_tran"/>
    <property type="match status" value="1"/>
</dbReference>
<reference evidence="13 15" key="1">
    <citation type="submission" date="2016-10" db="EMBL/GenBank/DDBJ databases">
        <authorList>
            <person name="Cai Z."/>
        </authorList>
    </citation>
    <scope>NUCLEOTIDE SEQUENCE [LARGE SCALE GENOMIC DNA]</scope>
    <source>
        <strain evidence="13 15">DSM 25227</strain>
    </source>
</reference>
<dbReference type="InterPro" id="IPR003439">
    <property type="entry name" value="ABC_transporter-like_ATP-bd"/>
</dbReference>
<accession>A0A2Y9AZS8</accession>
<evidence type="ECO:0000256" key="4">
    <source>
        <dbReference type="ARBA" id="ARBA00022692"/>
    </source>
</evidence>
<feature type="domain" description="ABC transporter" evidence="10">
    <location>
        <begin position="340"/>
        <end position="572"/>
    </location>
</feature>
<dbReference type="InterPro" id="IPR017871">
    <property type="entry name" value="ABC_transporter-like_CS"/>
</dbReference>
<keyword evidence="3" id="KW-1003">Cell membrane</keyword>
<dbReference type="EMBL" id="UETC01000008">
    <property type="protein sequence ID" value="SSA48728.1"/>
    <property type="molecule type" value="Genomic_DNA"/>
</dbReference>
<keyword evidence="6 13" id="KW-0067">ATP-binding</keyword>
<evidence type="ECO:0000313" key="13">
    <source>
        <dbReference type="EMBL" id="SSA48728.1"/>
    </source>
</evidence>
<keyword evidence="8 9" id="KW-0472">Membrane</keyword>
<evidence type="ECO:0000259" key="11">
    <source>
        <dbReference type="PROSITE" id="PS50929"/>
    </source>
</evidence>
<dbReference type="SUPFAM" id="SSF90123">
    <property type="entry name" value="ABC transporter transmembrane region"/>
    <property type="match status" value="1"/>
</dbReference>
<evidence type="ECO:0000256" key="2">
    <source>
        <dbReference type="ARBA" id="ARBA00022448"/>
    </source>
</evidence>
<dbReference type="FunFam" id="3.40.50.300:FF:000221">
    <property type="entry name" value="Multidrug ABC transporter ATP-binding protein"/>
    <property type="match status" value="1"/>
</dbReference>
<proteinExistence type="predicted"/>
<dbReference type="PROSITE" id="PS50893">
    <property type="entry name" value="ABC_TRANSPORTER_2"/>
    <property type="match status" value="1"/>
</dbReference>
<evidence type="ECO:0000256" key="9">
    <source>
        <dbReference type="SAM" id="Phobius"/>
    </source>
</evidence>
<keyword evidence="5" id="KW-0547">Nucleotide-binding</keyword>
<sequence>MTRPRHPFARLWRGYLKRHWPWILVAALLMAIEGSSVGALAYMLEPMFDVVFVDGRSDLIVVVGLAIFALFAVRGVVSVLHRIIMTRVSFDASARLQQDLLGHVLRLDNAYFSANSPGQLIERVQGDVQAIQLMWTGILTSAGRDAMGLVSLMAVALMVDPLWTLIAVVGAPLLVLPSLVVQRYIRKKSHALREIAGRRTTRLDEIFHGISPIKLNAMEAYQEGRFRAATAAMVRATVRAKAGQATVPALVDISVGAGFFAVLMYGGPQIIAGEKTIGEFMSFFTAMSLAFQPLRRLADLSGNWQTMMASLERIYALRDTVPTILEQPDAAARPPADVSIVFEDVALSYGDNPVLRGVSFEVLQGTTTALVGLSGAGKSTLFNVLTRLVDPDEGRVTIGGEDIRTRKLSELRALFSVVSQDTLLFDETLRENLTLGRDVPEARLQAALEAAHVVDFFDDLPAGLDSPAGPRGANLSGGQRQRVAIARALLRDTPILLLDEATSALDTKSERLVQQALARLSHNRTTLVIAHRLSTVQDADQIVVLDQGRVAQRGTHAELLAEGGLYAQLHGMQVRE</sequence>
<feature type="transmembrane region" description="Helical" evidence="9">
    <location>
        <begin position="133"/>
        <end position="156"/>
    </location>
</feature>
<dbReference type="RefSeq" id="WP_281271248.1">
    <property type="nucleotide sequence ID" value="NZ_QGDJ01000008.1"/>
</dbReference>
<dbReference type="PROSITE" id="PS50929">
    <property type="entry name" value="ABC_TM1F"/>
    <property type="match status" value="1"/>
</dbReference>
<evidence type="ECO:0000256" key="5">
    <source>
        <dbReference type="ARBA" id="ARBA00022741"/>
    </source>
</evidence>
<dbReference type="Proteomes" id="UP000245839">
    <property type="component" value="Unassembled WGS sequence"/>
</dbReference>
<dbReference type="SUPFAM" id="SSF52540">
    <property type="entry name" value="P-loop containing nucleoside triphosphate hydrolases"/>
    <property type="match status" value="1"/>
</dbReference>
<feature type="domain" description="ABC transmembrane type-1" evidence="11">
    <location>
        <begin position="24"/>
        <end position="306"/>
    </location>
</feature>
<protein>
    <submittedName>
        <fullName evidence="12">ATP-binding cassette subfamily B protein</fullName>
    </submittedName>
    <submittedName>
        <fullName evidence="13">ATP-binding cassette, subfamily B/ATP-binding cassette, subfamily B, MsbA</fullName>
    </submittedName>
</protein>
<dbReference type="InterPro" id="IPR036640">
    <property type="entry name" value="ABC1_TM_sf"/>
</dbReference>
<reference evidence="12 14" key="2">
    <citation type="submission" date="2018-03" db="EMBL/GenBank/DDBJ databases">
        <title>Genomic Encyclopedia of Archaeal and Bacterial Type Strains, Phase II (KMG-II): from individual species to whole genera.</title>
        <authorList>
            <person name="Goeker M."/>
        </authorList>
    </citation>
    <scope>NUCLEOTIDE SEQUENCE [LARGE SCALE GENOMIC DNA]</scope>
    <source>
        <strain evidence="12 14">DSM 25227</strain>
    </source>
</reference>
<evidence type="ECO:0000313" key="15">
    <source>
        <dbReference type="Proteomes" id="UP000251571"/>
    </source>
</evidence>
<dbReference type="GO" id="GO:0005524">
    <property type="term" value="F:ATP binding"/>
    <property type="evidence" value="ECO:0007669"/>
    <property type="project" value="UniProtKB-KW"/>
</dbReference>
<dbReference type="GO" id="GO:0005886">
    <property type="term" value="C:plasma membrane"/>
    <property type="evidence" value="ECO:0007669"/>
    <property type="project" value="UniProtKB-SubCell"/>
</dbReference>
<evidence type="ECO:0000256" key="8">
    <source>
        <dbReference type="ARBA" id="ARBA00023136"/>
    </source>
</evidence>
<dbReference type="PANTHER" id="PTHR43394:SF1">
    <property type="entry name" value="ATP-BINDING CASSETTE SUB-FAMILY B MEMBER 10, MITOCHONDRIAL"/>
    <property type="match status" value="1"/>
</dbReference>
<feature type="transmembrane region" description="Helical" evidence="9">
    <location>
        <begin position="59"/>
        <end position="80"/>
    </location>
</feature>
<keyword evidence="14" id="KW-1185">Reference proteome</keyword>
<dbReference type="PANTHER" id="PTHR43394">
    <property type="entry name" value="ATP-DEPENDENT PERMEASE MDL1, MITOCHONDRIAL"/>
    <property type="match status" value="1"/>
</dbReference>
<dbReference type="EMBL" id="QGDJ01000008">
    <property type="protein sequence ID" value="PWJ16491.1"/>
    <property type="molecule type" value="Genomic_DNA"/>
</dbReference>
<organism evidence="13 15">
    <name type="scientific">Jannaschia seohaensis</name>
    <dbReference type="NCBI Taxonomy" id="475081"/>
    <lineage>
        <taxon>Bacteria</taxon>
        <taxon>Pseudomonadati</taxon>
        <taxon>Pseudomonadota</taxon>
        <taxon>Alphaproteobacteria</taxon>
        <taxon>Rhodobacterales</taxon>
        <taxon>Roseobacteraceae</taxon>
        <taxon>Jannaschia</taxon>
    </lineage>
</organism>
<evidence type="ECO:0000256" key="1">
    <source>
        <dbReference type="ARBA" id="ARBA00004651"/>
    </source>
</evidence>
<dbReference type="InterPro" id="IPR039421">
    <property type="entry name" value="Type_1_exporter"/>
</dbReference>
<gene>
    <name evidence="12" type="ORF">BCF38_1085</name>
    <name evidence="13" type="ORF">SAMN05421539_1085</name>
</gene>
<feature type="transmembrane region" description="Helical" evidence="9">
    <location>
        <begin position="20"/>
        <end position="44"/>
    </location>
</feature>
<dbReference type="SMART" id="SM00382">
    <property type="entry name" value="AAA"/>
    <property type="match status" value="1"/>
</dbReference>
<dbReference type="Gene3D" id="1.20.1560.10">
    <property type="entry name" value="ABC transporter type 1, transmembrane domain"/>
    <property type="match status" value="1"/>
</dbReference>
<keyword evidence="2" id="KW-0813">Transport</keyword>
<evidence type="ECO:0000313" key="12">
    <source>
        <dbReference type="EMBL" id="PWJ16491.1"/>
    </source>
</evidence>
<dbReference type="CDD" id="cd18552">
    <property type="entry name" value="ABC_6TM_MsbA_like"/>
    <property type="match status" value="1"/>
</dbReference>
<dbReference type="InterPro" id="IPR011527">
    <property type="entry name" value="ABC1_TM_dom"/>
</dbReference>
<keyword evidence="7 9" id="KW-1133">Transmembrane helix</keyword>
<dbReference type="Gene3D" id="3.40.50.300">
    <property type="entry name" value="P-loop containing nucleotide triphosphate hydrolases"/>
    <property type="match status" value="1"/>
</dbReference>
<dbReference type="AlphaFoldDB" id="A0A2Y9AZS8"/>
<dbReference type="PROSITE" id="PS00211">
    <property type="entry name" value="ABC_TRANSPORTER_1"/>
    <property type="match status" value="1"/>
</dbReference>
<evidence type="ECO:0000256" key="7">
    <source>
        <dbReference type="ARBA" id="ARBA00022989"/>
    </source>
</evidence>
<dbReference type="GO" id="GO:0016887">
    <property type="term" value="F:ATP hydrolysis activity"/>
    <property type="evidence" value="ECO:0007669"/>
    <property type="project" value="InterPro"/>
</dbReference>
<dbReference type="Proteomes" id="UP000251571">
    <property type="component" value="Unassembled WGS sequence"/>
</dbReference>
<dbReference type="InterPro" id="IPR027417">
    <property type="entry name" value="P-loop_NTPase"/>
</dbReference>
<comment type="subcellular location">
    <subcellularLocation>
        <location evidence="1">Cell membrane</location>
        <topology evidence="1">Multi-pass membrane protein</topology>
    </subcellularLocation>
</comment>